<proteinExistence type="inferred from homology"/>
<evidence type="ECO:0000256" key="7">
    <source>
        <dbReference type="ARBA" id="ARBA00022824"/>
    </source>
</evidence>
<dbReference type="Gene3D" id="1.10.630.10">
    <property type="entry name" value="Cytochrome P450"/>
    <property type="match status" value="1"/>
</dbReference>
<dbReference type="InterPro" id="IPR002401">
    <property type="entry name" value="Cyt_P450_E_grp-I"/>
</dbReference>
<name>A0A7R9MLD5_9ACAR</name>
<feature type="binding site" description="axial binding residue" evidence="13">
    <location>
        <position position="184"/>
    </location>
    <ligand>
        <name>heme</name>
        <dbReference type="ChEBI" id="CHEBI:30413"/>
    </ligand>
    <ligandPart>
        <name>Fe</name>
        <dbReference type="ChEBI" id="CHEBI:18248"/>
    </ligandPart>
</feature>
<dbReference type="InterPro" id="IPR050476">
    <property type="entry name" value="Insect_CytP450_Detox"/>
</dbReference>
<keyword evidence="9 14" id="KW-0560">Oxidoreductase</keyword>
<evidence type="ECO:0000256" key="11">
    <source>
        <dbReference type="ARBA" id="ARBA00023033"/>
    </source>
</evidence>
<feature type="compositionally biased region" description="Basic and acidic residues" evidence="15">
    <location>
        <begin position="1"/>
        <end position="12"/>
    </location>
</feature>
<evidence type="ECO:0000256" key="5">
    <source>
        <dbReference type="ARBA" id="ARBA00022617"/>
    </source>
</evidence>
<dbReference type="SUPFAM" id="SSF48264">
    <property type="entry name" value="Cytochrome P450"/>
    <property type="match status" value="1"/>
</dbReference>
<dbReference type="GO" id="GO:0005506">
    <property type="term" value="F:iron ion binding"/>
    <property type="evidence" value="ECO:0007669"/>
    <property type="project" value="InterPro"/>
</dbReference>
<evidence type="ECO:0000256" key="10">
    <source>
        <dbReference type="ARBA" id="ARBA00023004"/>
    </source>
</evidence>
<dbReference type="GO" id="GO:0004497">
    <property type="term" value="F:monooxygenase activity"/>
    <property type="evidence" value="ECO:0007669"/>
    <property type="project" value="UniProtKB-KW"/>
</dbReference>
<dbReference type="Proteomes" id="UP000728032">
    <property type="component" value="Unassembled WGS sequence"/>
</dbReference>
<evidence type="ECO:0000256" key="8">
    <source>
        <dbReference type="ARBA" id="ARBA00022848"/>
    </source>
</evidence>
<evidence type="ECO:0000256" key="14">
    <source>
        <dbReference type="RuleBase" id="RU000461"/>
    </source>
</evidence>
<dbReference type="Pfam" id="PF00067">
    <property type="entry name" value="p450"/>
    <property type="match status" value="1"/>
</dbReference>
<evidence type="ECO:0000256" key="2">
    <source>
        <dbReference type="ARBA" id="ARBA00004174"/>
    </source>
</evidence>
<comment type="cofactor">
    <cofactor evidence="1 13">
        <name>heme</name>
        <dbReference type="ChEBI" id="CHEBI:30413"/>
    </cofactor>
</comment>
<dbReference type="InterPro" id="IPR017972">
    <property type="entry name" value="Cyt_P450_CS"/>
</dbReference>
<keyword evidence="5 13" id="KW-0349">Heme</keyword>
<organism evidence="16">
    <name type="scientific">Oppiella nova</name>
    <dbReference type="NCBI Taxonomy" id="334625"/>
    <lineage>
        <taxon>Eukaryota</taxon>
        <taxon>Metazoa</taxon>
        <taxon>Ecdysozoa</taxon>
        <taxon>Arthropoda</taxon>
        <taxon>Chelicerata</taxon>
        <taxon>Arachnida</taxon>
        <taxon>Acari</taxon>
        <taxon>Acariformes</taxon>
        <taxon>Sarcoptiformes</taxon>
        <taxon>Oribatida</taxon>
        <taxon>Brachypylina</taxon>
        <taxon>Oppioidea</taxon>
        <taxon>Oppiidae</taxon>
        <taxon>Oppiella</taxon>
    </lineage>
</organism>
<dbReference type="PROSITE" id="PS00086">
    <property type="entry name" value="CYTOCHROME_P450"/>
    <property type="match status" value="1"/>
</dbReference>
<dbReference type="InterPro" id="IPR001128">
    <property type="entry name" value="Cyt_P450"/>
</dbReference>
<dbReference type="OrthoDB" id="2789670at2759"/>
<comment type="subcellular location">
    <subcellularLocation>
        <location evidence="3">Endoplasmic reticulum membrane</location>
        <topology evidence="3">Peripheral membrane protein</topology>
    </subcellularLocation>
    <subcellularLocation>
        <location evidence="2">Microsome membrane</location>
        <topology evidence="2">Peripheral membrane protein</topology>
    </subcellularLocation>
</comment>
<evidence type="ECO:0000256" key="12">
    <source>
        <dbReference type="ARBA" id="ARBA00023136"/>
    </source>
</evidence>
<keyword evidence="8" id="KW-0492">Microsome</keyword>
<evidence type="ECO:0000256" key="9">
    <source>
        <dbReference type="ARBA" id="ARBA00023002"/>
    </source>
</evidence>
<evidence type="ECO:0000313" key="17">
    <source>
        <dbReference type="Proteomes" id="UP000728032"/>
    </source>
</evidence>
<keyword evidence="11 14" id="KW-0503">Monooxygenase</keyword>
<dbReference type="EMBL" id="CAJPVJ010022730">
    <property type="protein sequence ID" value="CAG2178329.1"/>
    <property type="molecule type" value="Genomic_DNA"/>
</dbReference>
<dbReference type="InterPro" id="IPR036396">
    <property type="entry name" value="Cyt_P450_sf"/>
</dbReference>
<evidence type="ECO:0008006" key="18">
    <source>
        <dbReference type="Google" id="ProtNLM"/>
    </source>
</evidence>
<reference evidence="16" key="1">
    <citation type="submission" date="2020-11" db="EMBL/GenBank/DDBJ databases">
        <authorList>
            <person name="Tran Van P."/>
        </authorList>
    </citation>
    <scope>NUCLEOTIDE SEQUENCE</scope>
</reference>
<feature type="region of interest" description="Disordered" evidence="15">
    <location>
        <begin position="1"/>
        <end position="39"/>
    </location>
</feature>
<evidence type="ECO:0000256" key="13">
    <source>
        <dbReference type="PIRSR" id="PIRSR602401-1"/>
    </source>
</evidence>
<evidence type="ECO:0000256" key="3">
    <source>
        <dbReference type="ARBA" id="ARBA00004406"/>
    </source>
</evidence>
<dbReference type="PANTHER" id="PTHR24292">
    <property type="entry name" value="CYTOCHROME P450"/>
    <property type="match status" value="1"/>
</dbReference>
<dbReference type="PANTHER" id="PTHR24292:SF54">
    <property type="entry name" value="CYP9F3-RELATED"/>
    <property type="match status" value="1"/>
</dbReference>
<evidence type="ECO:0000256" key="1">
    <source>
        <dbReference type="ARBA" id="ARBA00001971"/>
    </source>
</evidence>
<sequence length="265" mass="30180">MIDSEKSNRDLGYDSSSDVDPTPEEESQTAGQPKGSLTPDELTAQGMLLYIAGYDTTSATIAHAIYYLSQHVDCQTRLFEELKTCNGFTYDNLVHLKYLNAVINETLRLAPPLTRGNRECRQDYKLGNTGITIPKGTTVEIFIYALHRDPDFWPNPHDFIPDRFVEPTHHPYAYLPFGAGPRVCIGQRFAMNEMRMCLAKLLHKYEFTLAQPPVLDYFRGSPLMSPKNLIGLPYYKDINDISYKEADDILDQSHRKCHSFGKTPY</sequence>
<evidence type="ECO:0000256" key="6">
    <source>
        <dbReference type="ARBA" id="ARBA00022723"/>
    </source>
</evidence>
<gene>
    <name evidence="16" type="ORF">ONB1V03_LOCUS17754</name>
</gene>
<dbReference type="GO" id="GO:0016705">
    <property type="term" value="F:oxidoreductase activity, acting on paired donors, with incorporation or reduction of molecular oxygen"/>
    <property type="evidence" value="ECO:0007669"/>
    <property type="project" value="InterPro"/>
</dbReference>
<comment type="similarity">
    <text evidence="4 14">Belongs to the cytochrome P450 family.</text>
</comment>
<keyword evidence="6 13" id="KW-0479">Metal-binding</keyword>
<dbReference type="AlphaFoldDB" id="A0A7R9MLD5"/>
<dbReference type="PRINTS" id="PR00385">
    <property type="entry name" value="P450"/>
</dbReference>
<dbReference type="GO" id="GO:0005789">
    <property type="term" value="C:endoplasmic reticulum membrane"/>
    <property type="evidence" value="ECO:0007669"/>
    <property type="project" value="UniProtKB-SubCell"/>
</dbReference>
<keyword evidence="12" id="KW-0472">Membrane</keyword>
<keyword evidence="17" id="KW-1185">Reference proteome</keyword>
<evidence type="ECO:0000313" key="16">
    <source>
        <dbReference type="EMBL" id="CAD7661193.1"/>
    </source>
</evidence>
<dbReference type="GO" id="GO:0020037">
    <property type="term" value="F:heme binding"/>
    <property type="evidence" value="ECO:0007669"/>
    <property type="project" value="InterPro"/>
</dbReference>
<accession>A0A7R9MLD5</accession>
<dbReference type="EMBL" id="OC937555">
    <property type="protein sequence ID" value="CAD7661193.1"/>
    <property type="molecule type" value="Genomic_DNA"/>
</dbReference>
<keyword evidence="10 13" id="KW-0408">Iron</keyword>
<evidence type="ECO:0000256" key="4">
    <source>
        <dbReference type="ARBA" id="ARBA00010617"/>
    </source>
</evidence>
<keyword evidence="7" id="KW-0256">Endoplasmic reticulum</keyword>
<dbReference type="PRINTS" id="PR00463">
    <property type="entry name" value="EP450I"/>
</dbReference>
<protein>
    <recommendedName>
        <fullName evidence="18">Cytochrome P450</fullName>
    </recommendedName>
</protein>
<evidence type="ECO:0000256" key="15">
    <source>
        <dbReference type="SAM" id="MobiDB-lite"/>
    </source>
</evidence>